<name>A0A158T0I6_HAEIF</name>
<proteinExistence type="predicted"/>
<dbReference type="Proteomes" id="UP000050700">
    <property type="component" value="Unassembled WGS sequence"/>
</dbReference>
<reference evidence="3 4" key="1">
    <citation type="submission" date="2014-05" db="EMBL/GenBank/DDBJ databases">
        <title>Methylome analysis of the phasevarions of Haemophilus influenzae.</title>
        <authorList>
            <person name="Atack J.M."/>
            <person name="Fox K.L."/>
            <person name="Power P.M."/>
            <person name="Clark T."/>
            <person name="Jurcisek J."/>
            <person name="Korlach J."/>
            <person name="Bakaletz L.O."/>
            <person name="Jennings M.P."/>
        </authorList>
    </citation>
    <scope>NUCLEOTIDE SEQUENCE [LARGE SCALE GENOMIC DNA]</scope>
    <source>
        <strain evidence="3 4">1209</strain>
    </source>
</reference>
<gene>
    <name evidence="3" type="ORF">NTHI1209_00045</name>
</gene>
<dbReference type="InterPro" id="IPR006935">
    <property type="entry name" value="Helicase/UvrB_N"/>
</dbReference>
<dbReference type="NCBIfam" id="NF012027">
    <property type="entry name" value="PRK15483.1"/>
    <property type="match status" value="1"/>
</dbReference>
<dbReference type="EMBL" id="JMQP01000001">
    <property type="protein sequence ID" value="KIS36630.1"/>
    <property type="molecule type" value="Genomic_DNA"/>
</dbReference>
<feature type="domain" description="Helicase/UvrB N-terminal" evidence="1">
    <location>
        <begin position="11"/>
        <end position="254"/>
    </location>
</feature>
<dbReference type="Gene3D" id="3.40.50.300">
    <property type="entry name" value="P-loop containing nucleotide triphosphate hydrolases"/>
    <property type="match status" value="2"/>
</dbReference>
<dbReference type="InterPro" id="IPR027417">
    <property type="entry name" value="P-loop_NTPase"/>
</dbReference>
<evidence type="ECO:0000313" key="3">
    <source>
        <dbReference type="EMBL" id="KIS36630.1"/>
    </source>
</evidence>
<dbReference type="REBASE" id="109739">
    <property type="entry name" value="Hin1209ORF46P"/>
</dbReference>
<dbReference type="GO" id="GO:0015668">
    <property type="term" value="F:type III site-specific deoxyribonuclease activity"/>
    <property type="evidence" value="ECO:0007669"/>
    <property type="project" value="InterPro"/>
</dbReference>
<dbReference type="AlphaFoldDB" id="A0A158T0I6"/>
<dbReference type="InterPro" id="IPR045572">
    <property type="entry name" value="RE_endonuc_C"/>
</dbReference>
<evidence type="ECO:0000313" key="4">
    <source>
        <dbReference type="Proteomes" id="UP000050700"/>
    </source>
</evidence>
<organism evidence="3 4">
    <name type="scientific">Haemophilus influenzae</name>
    <dbReference type="NCBI Taxonomy" id="727"/>
    <lineage>
        <taxon>Bacteria</taxon>
        <taxon>Pseudomonadati</taxon>
        <taxon>Pseudomonadota</taxon>
        <taxon>Gammaproteobacteria</taxon>
        <taxon>Pasteurellales</taxon>
        <taxon>Pasteurellaceae</taxon>
        <taxon>Haemophilus</taxon>
    </lineage>
</organism>
<evidence type="ECO:0000259" key="2">
    <source>
        <dbReference type="Pfam" id="PF19778"/>
    </source>
</evidence>
<comment type="caution">
    <text evidence="3">The sequence shown here is derived from an EMBL/GenBank/DDBJ whole genome shotgun (WGS) entry which is preliminary data.</text>
</comment>
<dbReference type="RefSeq" id="WP_059358128.1">
    <property type="nucleotide sequence ID" value="NZ_CP089168.1"/>
</dbReference>
<dbReference type="GO" id="GO:0003677">
    <property type="term" value="F:DNA binding"/>
    <property type="evidence" value="ECO:0007669"/>
    <property type="project" value="InterPro"/>
</dbReference>
<dbReference type="Pfam" id="PF04851">
    <property type="entry name" value="ResIII"/>
    <property type="match status" value="1"/>
</dbReference>
<dbReference type="SUPFAM" id="SSF52540">
    <property type="entry name" value="P-loop containing nucleoside triphosphate hydrolases"/>
    <property type="match status" value="2"/>
</dbReference>
<accession>A0A158T0I6</accession>
<protein>
    <submittedName>
        <fullName evidence="3">Type III restriction-modification system StyLTI enzyme res</fullName>
    </submittedName>
</protein>
<sequence length="992" mass="113180">MAGFTYEKNLPHQERAIESVLAVFDRVHLNKNVQTDENPLIEFAGDLKTDNLQKIQQANNVGDIALSHSNVLDISMETGTGKTYTYTKTMFELNRVLGVFKFIVVVPTLSIKAGTKNFLQSASLAEHFRKDFAGQYGETEIELYVVESQKNKAKKAFMPSEIVRFVQAEDKQQIHVLLINAGMINSDTMAGKDKGNDGSRLIKDKFSVPFEALASTNPFVIIDEPHKFDKNGVTWQNIQKFNAQFILRYGATFPSVEVNKKDENGKNVKNEQGKIVKLTIQKYENLLYRLSAIDAFNDDLVKGIRAFTEQIDGDNGERIKLIDLDGKEATFILDKQEFKLSKGENLNRIHQAISDLFVSEMNKSVLVLSNGIELKKGDTINPYSYSDTVRDKIMRQAIREHFILEKELLTRNGGRIKPLTLFFIDDIAGYRDEKNQLSGSLKTVFEQMVKAELEHRLQTENDEFLRQYWQTALNDIAKTHGGYFSQDNSDKDDKIEQEVNEILHDKETLLSLANPRRFVFSKWTLREGWDNPNVFQICKLRSSGSETSKLQEVGRGLRLPVNEYMARVKDHAFFLNYFVDNSETDFVKKLTDEVNSAVVKPIVFTALTDELIKKIQTAYPDLSKKQIRNQLADLTDDNDVFLENGFAETKKLFPKVFESSGSLKDGKIKRSGEKVEKVKMRIAKYDELKALWETINQKALLQYKIKDEDEFLSLFIRYLKENADKFTATGIRTVQNKIRVDNGLLSATETRNLNDEVFEPINTLNYREFLLKLSQTALIQMQTLHKAFFALRDVLEISKFLNERTIHTIKAGFDRWLLFNSFNAFEVGFSRVGGSVHPTKFTDNQGNALAEVNALDLGTQFDSGSPLAEFLFESVFFDSELEHANITKNQVKEVIVFTKIPKNSIKIPVAGGGTYSPDFAYIIKTSSGDRLNLIVESKNVPDNQSLRSEEQQKIKHAEKLFNLVASDVKLVFKTQFEKDEIVNIIKNAQKQR</sequence>
<evidence type="ECO:0000259" key="1">
    <source>
        <dbReference type="Pfam" id="PF04851"/>
    </source>
</evidence>
<dbReference type="GO" id="GO:0005524">
    <property type="term" value="F:ATP binding"/>
    <property type="evidence" value="ECO:0007669"/>
    <property type="project" value="InterPro"/>
</dbReference>
<feature type="domain" description="Type III restriction enzyme C-terminal endonuclease" evidence="2">
    <location>
        <begin position="870"/>
        <end position="972"/>
    </location>
</feature>
<dbReference type="PATRIC" id="fig|727.582.peg.33"/>
<dbReference type="Pfam" id="PF19778">
    <property type="entry name" value="RE_endonuc"/>
    <property type="match status" value="1"/>
</dbReference>